<dbReference type="Gene3D" id="3.40.50.410">
    <property type="entry name" value="von Willebrand factor, type A domain"/>
    <property type="match status" value="1"/>
</dbReference>
<dbReference type="HOGENOM" id="CLU_018489_2_0_11"/>
<feature type="transmembrane region" description="Helical" evidence="1">
    <location>
        <begin position="12"/>
        <end position="37"/>
    </location>
</feature>
<keyword evidence="4" id="KW-1185">Reference proteome</keyword>
<evidence type="ECO:0000313" key="3">
    <source>
        <dbReference type="EMBL" id="AGZ41886.1"/>
    </source>
</evidence>
<evidence type="ECO:0000313" key="4">
    <source>
        <dbReference type="Proteomes" id="UP000017746"/>
    </source>
</evidence>
<dbReference type="AlphaFoldDB" id="U5W1T3"/>
<dbReference type="KEGG" id="afs:AFR_18040"/>
<dbReference type="SUPFAM" id="SSF53850">
    <property type="entry name" value="Periplasmic binding protein-like II"/>
    <property type="match status" value="1"/>
</dbReference>
<accession>U5W1T3</accession>
<proteinExistence type="predicted"/>
<sequence>MERVSGRHRRNFSLTGIILASATAAVVVIGAGSWVGYEQLAAQDCSGQVKLNVAAAPEIAGAVRTTAQKWMEGEDAQVGGVCVAVSVEDVESAAGAATIAQRHGVTLTGLGAGQGKGTVPDVWLPDSSMWLLRVSSEAPGFVPTDREPIAESPVVLAMPAPIAQKLGWPKKKLQWKDMLATITGGGNALRPGIVDPTRDAAGLAGLLALGGAAGSDAAGTQKKVFALRALAANSSSIRQDLLEKFPRSVEDVTTALSAAPLSEEDVVAFNAGKPPIQLAALYLDPAPAALNYPFAVMPETDPQKQAAAGAFHDVLRGQGFRDALAAAGLRGPDGAAGAGFIAPAGAPAVAAPVNVVPADAAGQAAAATRAVTGINQVLGSWAAITLPGRVLAVFDVSGSMLEKVPTAGNITRAEVTQRAAAQGLALFDDRWAVGTWIFSTDMVGSRPWKELVPITPLTSGRTELNGAISQIIPKPDGDTGLYDTALAAYRNVQDSWQPGRVNSVILFTDGANENPGGLKRGELLAKLKKLRDPKRPVRLVFIGIGTGVDRNELTQIASATSSGGVFIAEDPARISDIFLEAIATRSGA</sequence>
<dbReference type="eggNOG" id="COG2304">
    <property type="taxonomic scope" value="Bacteria"/>
</dbReference>
<dbReference type="PATRIC" id="fig|1246995.3.peg.3661"/>
<dbReference type="Proteomes" id="UP000017746">
    <property type="component" value="Chromosome"/>
</dbReference>
<evidence type="ECO:0000259" key="2">
    <source>
        <dbReference type="PROSITE" id="PS50234"/>
    </source>
</evidence>
<dbReference type="Pfam" id="PF00092">
    <property type="entry name" value="VWA"/>
    <property type="match status" value="1"/>
</dbReference>
<gene>
    <name evidence="3" type="ORF">AFR_18040</name>
</gene>
<dbReference type="OrthoDB" id="5621159at2"/>
<reference evidence="3 4" key="1">
    <citation type="journal article" date="2014" name="J. Biotechnol.">
        <title>Complete genome sequence of the actinobacterium Actinoplanes friuliensis HAG 010964, producer of the lipopeptide antibiotic friulimycin.</title>
        <authorList>
            <person name="Ruckert C."/>
            <person name="Szczepanowski R."/>
            <person name="Albersmeier A."/>
            <person name="Goesmann A."/>
            <person name="Fischer N."/>
            <person name="Steinkamper A."/>
            <person name="Puhler A."/>
            <person name="Biener R."/>
            <person name="Schwartz D."/>
            <person name="Kalinowski J."/>
        </authorList>
    </citation>
    <scope>NUCLEOTIDE SEQUENCE [LARGE SCALE GENOMIC DNA]</scope>
    <source>
        <strain evidence="3 4">DSM 7358</strain>
    </source>
</reference>
<dbReference type="InterPro" id="IPR036465">
    <property type="entry name" value="vWFA_dom_sf"/>
</dbReference>
<dbReference type="PROSITE" id="PS50234">
    <property type="entry name" value="VWFA"/>
    <property type="match status" value="1"/>
</dbReference>
<organism evidence="3 4">
    <name type="scientific">Actinoplanes friuliensis DSM 7358</name>
    <dbReference type="NCBI Taxonomy" id="1246995"/>
    <lineage>
        <taxon>Bacteria</taxon>
        <taxon>Bacillati</taxon>
        <taxon>Actinomycetota</taxon>
        <taxon>Actinomycetes</taxon>
        <taxon>Micromonosporales</taxon>
        <taxon>Micromonosporaceae</taxon>
        <taxon>Actinoplanes</taxon>
    </lineage>
</organism>
<name>U5W1T3_9ACTN</name>
<dbReference type="SUPFAM" id="SSF53300">
    <property type="entry name" value="vWA-like"/>
    <property type="match status" value="1"/>
</dbReference>
<evidence type="ECO:0000256" key="1">
    <source>
        <dbReference type="SAM" id="Phobius"/>
    </source>
</evidence>
<keyword evidence="1" id="KW-1133">Transmembrane helix</keyword>
<keyword evidence="1" id="KW-0472">Membrane</keyword>
<dbReference type="InterPro" id="IPR002035">
    <property type="entry name" value="VWF_A"/>
</dbReference>
<keyword evidence="1" id="KW-0812">Transmembrane</keyword>
<dbReference type="STRING" id="1246995.AFR_18040"/>
<protein>
    <recommendedName>
        <fullName evidence="2">VWFA domain-containing protein</fullName>
    </recommendedName>
</protein>
<dbReference type="EMBL" id="CP006272">
    <property type="protein sequence ID" value="AGZ41886.1"/>
    <property type="molecule type" value="Genomic_DNA"/>
</dbReference>
<feature type="domain" description="VWFA" evidence="2">
    <location>
        <begin position="389"/>
        <end position="582"/>
    </location>
</feature>
<dbReference type="SMART" id="SM00327">
    <property type="entry name" value="VWA"/>
    <property type="match status" value="1"/>
</dbReference>